<dbReference type="GO" id="GO:0008320">
    <property type="term" value="F:protein transmembrane transporter activity"/>
    <property type="evidence" value="ECO:0007669"/>
    <property type="project" value="TreeGrafter"/>
</dbReference>
<dbReference type="GO" id="GO:0098046">
    <property type="term" value="C:type V protein secretion system complex"/>
    <property type="evidence" value="ECO:0007669"/>
    <property type="project" value="TreeGrafter"/>
</dbReference>
<keyword evidence="12" id="KW-1185">Reference proteome</keyword>
<comment type="caution">
    <text evidence="11">The sequence shown here is derived from an EMBL/GenBank/DDBJ whole genome shotgun (WGS) entry which is preliminary data.</text>
</comment>
<dbReference type="PROSITE" id="PS51779">
    <property type="entry name" value="POTRA"/>
    <property type="match status" value="1"/>
</dbReference>
<evidence type="ECO:0000256" key="5">
    <source>
        <dbReference type="ARBA" id="ARBA00022692"/>
    </source>
</evidence>
<dbReference type="AlphaFoldDB" id="A0A2S6ZBZ3"/>
<keyword evidence="5" id="KW-0812">Transmembrane</keyword>
<dbReference type="Gene3D" id="3.10.20.310">
    <property type="entry name" value="membrane protein fhac"/>
    <property type="match status" value="1"/>
</dbReference>
<evidence type="ECO:0000259" key="10">
    <source>
        <dbReference type="PROSITE" id="PS51779"/>
    </source>
</evidence>
<evidence type="ECO:0000256" key="1">
    <source>
        <dbReference type="ARBA" id="ARBA00004442"/>
    </source>
</evidence>
<dbReference type="InterPro" id="IPR034746">
    <property type="entry name" value="POTRA"/>
</dbReference>
<evidence type="ECO:0000256" key="2">
    <source>
        <dbReference type="ARBA" id="ARBA00009055"/>
    </source>
</evidence>
<evidence type="ECO:0000256" key="6">
    <source>
        <dbReference type="ARBA" id="ARBA00022927"/>
    </source>
</evidence>
<evidence type="ECO:0000256" key="4">
    <source>
        <dbReference type="ARBA" id="ARBA00022452"/>
    </source>
</evidence>
<dbReference type="PANTHER" id="PTHR34597">
    <property type="entry name" value="SLR1661 PROTEIN"/>
    <property type="match status" value="1"/>
</dbReference>
<evidence type="ECO:0000256" key="8">
    <source>
        <dbReference type="ARBA" id="ARBA00023237"/>
    </source>
</evidence>
<dbReference type="Pfam" id="PF08479">
    <property type="entry name" value="POTRA_2"/>
    <property type="match status" value="1"/>
</dbReference>
<keyword evidence="7" id="KW-0472">Membrane</keyword>
<keyword evidence="8" id="KW-0998">Cell outer membrane</keyword>
<evidence type="ECO:0000313" key="11">
    <source>
        <dbReference type="EMBL" id="PPT86777.1"/>
    </source>
</evidence>
<evidence type="ECO:0000313" key="12">
    <source>
        <dbReference type="Proteomes" id="UP000239898"/>
    </source>
</evidence>
<gene>
    <name evidence="11" type="ORF">XthCFBP4691_15835</name>
</gene>
<organism evidence="11 12">
    <name type="scientific">Xanthomonas theicola</name>
    <dbReference type="NCBI Taxonomy" id="56464"/>
    <lineage>
        <taxon>Bacteria</taxon>
        <taxon>Pseudomonadati</taxon>
        <taxon>Pseudomonadota</taxon>
        <taxon>Gammaproteobacteria</taxon>
        <taxon>Lysobacterales</taxon>
        <taxon>Lysobacteraceae</taxon>
        <taxon>Xanthomonas</taxon>
    </lineage>
</organism>
<feature type="domain" description="POTRA" evidence="10">
    <location>
        <begin position="52"/>
        <end position="126"/>
    </location>
</feature>
<dbReference type="EMBL" id="MIGX01000098">
    <property type="protein sequence ID" value="PPT86777.1"/>
    <property type="molecule type" value="Genomic_DNA"/>
</dbReference>
<evidence type="ECO:0000256" key="9">
    <source>
        <dbReference type="SAM" id="MobiDB-lite"/>
    </source>
</evidence>
<dbReference type="InterPro" id="IPR051544">
    <property type="entry name" value="TPS_OM_transporter"/>
</dbReference>
<proteinExistence type="inferred from homology"/>
<dbReference type="InterPro" id="IPR013686">
    <property type="entry name" value="Polypept-transport_assoc_ShlB"/>
</dbReference>
<evidence type="ECO:0000256" key="3">
    <source>
        <dbReference type="ARBA" id="ARBA00022448"/>
    </source>
</evidence>
<dbReference type="Gene3D" id="2.40.160.50">
    <property type="entry name" value="membrane protein fhac: a member of the omp85/tpsb transporter family"/>
    <property type="match status" value="1"/>
</dbReference>
<dbReference type="GO" id="GO:0009279">
    <property type="term" value="C:cell outer membrane"/>
    <property type="evidence" value="ECO:0007669"/>
    <property type="project" value="UniProtKB-SubCell"/>
</dbReference>
<reference evidence="11 12" key="1">
    <citation type="submission" date="2016-08" db="EMBL/GenBank/DDBJ databases">
        <title>Evolution of the type three secretion system and type three effector repertoires in Xanthomonas.</title>
        <authorList>
            <person name="Merda D."/>
            <person name="Briand M."/>
            <person name="Bosis E."/>
            <person name="Rousseau C."/>
            <person name="Portier P."/>
            <person name="Jacques M.-A."/>
            <person name="Fischer-Le Saux M."/>
        </authorList>
    </citation>
    <scope>NUCLEOTIDE SEQUENCE [LARGE SCALE GENOMIC DNA]</scope>
    <source>
        <strain evidence="11 12">CFBP 4691</strain>
    </source>
</reference>
<name>A0A2S6ZBZ3_9XANT</name>
<evidence type="ECO:0000256" key="7">
    <source>
        <dbReference type="ARBA" id="ARBA00023136"/>
    </source>
</evidence>
<keyword evidence="4" id="KW-1134">Transmembrane beta strand</keyword>
<dbReference type="RefSeq" id="WP_128421294.1">
    <property type="nucleotide sequence ID" value="NZ_CP049017.1"/>
</dbReference>
<feature type="compositionally biased region" description="Pro residues" evidence="9">
    <location>
        <begin position="33"/>
        <end position="43"/>
    </location>
</feature>
<protein>
    <recommendedName>
        <fullName evidence="10">POTRA domain-containing protein</fullName>
    </recommendedName>
</protein>
<comment type="similarity">
    <text evidence="2">Belongs to the TPS (TC 1.B.20) family.</text>
</comment>
<dbReference type="InterPro" id="IPR005565">
    <property type="entry name" value="Hemolysn_activator_HlyB_C"/>
</dbReference>
<feature type="region of interest" description="Disordered" evidence="9">
    <location>
        <begin position="16"/>
        <end position="50"/>
    </location>
</feature>
<dbReference type="Pfam" id="PF03865">
    <property type="entry name" value="ShlB"/>
    <property type="match status" value="1"/>
</dbReference>
<dbReference type="Proteomes" id="UP000239898">
    <property type="component" value="Unassembled WGS sequence"/>
</dbReference>
<dbReference type="PANTHER" id="PTHR34597:SF1">
    <property type="entry name" value="HEME_HEMOPEXIN TRANSPORTER PROTEIN HUXB"/>
    <property type="match status" value="1"/>
</dbReference>
<keyword evidence="3" id="KW-0813">Transport</keyword>
<comment type="subcellular location">
    <subcellularLocation>
        <location evidence="1">Cell outer membrane</location>
    </subcellularLocation>
</comment>
<sequence>MGMSLASLVHAQVPPSAGDIQRQIRQDARTPAVAPPPATPPAAPVDRSGPQVTVRGVAIEGAALIPSAELSGRLAPCIGRSMSLGELQAAAQTLVEAYRERGWFARVQLPEQDVSDGIVRIRIVEGRLGRIDLQPASTRANAAYVAGVAGRRLRTGQPYSLAALERGLLLANDLPGIRADGTLRAGREVGTSDLALQVADGPYLSGVLGANNYGNRFTGRVQASANLFLNDLSGYGDRLQFFALRAERLKYLEADQSLPIGHDGLRANVGYSEVHYRLGREFADLDSKGATRRVSAGLDYPLVRGSRRNLWLSLDLGRTREQDQTLGVVLRRRQLNTATVALRGDARDDRDGGGLTSGRVALTLGQADLRLAGGRAQDAASAGIDGGFAYLTLDLRRDQLLAPSLYLRTSLAGHLAFDNLDASQEFALGGPYGVRGYPGNESRGDGGAVLQVELHSLLPWAGVPGLDGYVFVDSGRVRQHHRTWPGWEAADSGRNTYPLYSAGLGVSWTHPSGLTINGVLASPLGSNPGSAIRDRDQDGSGTGPRFWLTLNQAF</sequence>
<accession>A0A2S6ZBZ3</accession>
<keyword evidence="6" id="KW-0653">Protein transport</keyword>
<dbReference type="GO" id="GO:0046819">
    <property type="term" value="P:protein secretion by the type V secretion system"/>
    <property type="evidence" value="ECO:0007669"/>
    <property type="project" value="TreeGrafter"/>
</dbReference>